<feature type="binding site" evidence="4">
    <location>
        <position position="96"/>
    </location>
    <ligand>
        <name>5-phospho-alpha-D-ribose 1-diphosphate</name>
        <dbReference type="ChEBI" id="CHEBI:58017"/>
    </ligand>
</feature>
<dbReference type="InterPro" id="IPR000312">
    <property type="entry name" value="Glycosyl_Trfase_fam3"/>
</dbReference>
<dbReference type="Pfam" id="PF02885">
    <property type="entry name" value="Glycos_trans_3N"/>
    <property type="match status" value="1"/>
</dbReference>
<dbReference type="SUPFAM" id="SSF52418">
    <property type="entry name" value="Nucleoside phosphorylase/phosphoribosyltransferase catalytic domain"/>
    <property type="match status" value="1"/>
</dbReference>
<dbReference type="Proteomes" id="UP001524587">
    <property type="component" value="Unassembled WGS sequence"/>
</dbReference>
<feature type="binding site" evidence="4">
    <location>
        <position position="127"/>
    </location>
    <ligand>
        <name>anthranilate</name>
        <dbReference type="ChEBI" id="CHEBI:16567"/>
        <label>1</label>
    </ligand>
</feature>
<comment type="pathway">
    <text evidence="4">Amino-acid biosynthesis; L-tryptophan biosynthesis; L-tryptophan from chorismate: step 2/5.</text>
</comment>
<keyword evidence="4" id="KW-0028">Amino-acid biosynthesis</keyword>
<comment type="cofactor">
    <cofactor evidence="4">
        <name>Mg(2+)</name>
        <dbReference type="ChEBI" id="CHEBI:18420"/>
    </cofactor>
    <text evidence="4">Binds 2 magnesium ions per monomer.</text>
</comment>
<comment type="catalytic activity">
    <reaction evidence="4">
        <text>N-(5-phospho-beta-D-ribosyl)anthranilate + diphosphate = 5-phospho-alpha-D-ribose 1-diphosphate + anthranilate</text>
        <dbReference type="Rhea" id="RHEA:11768"/>
        <dbReference type="ChEBI" id="CHEBI:16567"/>
        <dbReference type="ChEBI" id="CHEBI:18277"/>
        <dbReference type="ChEBI" id="CHEBI:33019"/>
        <dbReference type="ChEBI" id="CHEBI:58017"/>
        <dbReference type="EC" id="2.4.2.18"/>
    </reaction>
</comment>
<evidence type="ECO:0000256" key="3">
    <source>
        <dbReference type="ARBA" id="ARBA00022822"/>
    </source>
</evidence>
<keyword evidence="4" id="KW-0479">Metal-binding</keyword>
<keyword evidence="3 4" id="KW-0822">Tryptophan biosynthesis</keyword>
<dbReference type="Gene3D" id="3.40.1030.10">
    <property type="entry name" value="Nucleoside phosphorylase/phosphoribosyltransferase catalytic domain"/>
    <property type="match status" value="1"/>
</dbReference>
<name>A0ABT1W4H2_9PROT</name>
<dbReference type="EMBL" id="JAMSKV010000001">
    <property type="protein sequence ID" value="MCQ8277320.1"/>
    <property type="molecule type" value="Genomic_DNA"/>
</dbReference>
<feature type="domain" description="Glycosyl transferase family 3 N-terminal" evidence="6">
    <location>
        <begin position="20"/>
        <end position="81"/>
    </location>
</feature>
<dbReference type="Gene3D" id="1.20.970.10">
    <property type="entry name" value="Transferase, Pyrimidine Nucleoside Phosphorylase, Chain C"/>
    <property type="match status" value="1"/>
</dbReference>
<feature type="binding site" evidence="4">
    <location>
        <begin position="124"/>
        <end position="132"/>
    </location>
    <ligand>
        <name>5-phospho-alpha-D-ribose 1-diphosphate</name>
        <dbReference type="ChEBI" id="CHEBI:58017"/>
    </ligand>
</feature>
<reference evidence="7 8" key="1">
    <citation type="submission" date="2022-06" db="EMBL/GenBank/DDBJ databases">
        <title>Endosaccharibacter gen. nov., sp. nov., endophytic bacteria isolated from sugarcane.</title>
        <authorList>
            <person name="Pitiwittayakul N."/>
            <person name="Yukphan P."/>
            <person name="Charoenyingcharoen P."/>
            <person name="Tanasupawat S."/>
        </authorList>
    </citation>
    <scope>NUCLEOTIDE SEQUENCE [LARGE SCALE GENOMIC DNA]</scope>
    <source>
        <strain evidence="7 8">KSS8</strain>
    </source>
</reference>
<dbReference type="InterPro" id="IPR036320">
    <property type="entry name" value="Glycosyl_Trfase_fam3_N_dom_sf"/>
</dbReference>
<feature type="binding site" evidence="4">
    <location>
        <position position="104"/>
    </location>
    <ligand>
        <name>5-phospho-alpha-D-ribose 1-diphosphate</name>
        <dbReference type="ChEBI" id="CHEBI:58017"/>
    </ligand>
</feature>
<evidence type="ECO:0000256" key="4">
    <source>
        <dbReference type="HAMAP-Rule" id="MF_00211"/>
    </source>
</evidence>
<comment type="similarity">
    <text evidence="4">Belongs to the anthranilate phosphoribosyltransferase family.</text>
</comment>
<dbReference type="EC" id="2.4.2.18" evidence="4"/>
<evidence type="ECO:0000256" key="2">
    <source>
        <dbReference type="ARBA" id="ARBA00022679"/>
    </source>
</evidence>
<dbReference type="Pfam" id="PF00591">
    <property type="entry name" value="Glycos_transf_3"/>
    <property type="match status" value="1"/>
</dbReference>
<gene>
    <name evidence="4 7" type="primary">trpD</name>
    <name evidence="7" type="ORF">NFI95_02500</name>
</gene>
<dbReference type="RefSeq" id="WP_422862750.1">
    <property type="nucleotide sequence ID" value="NZ_JAMSKV010000001.1"/>
</dbReference>
<dbReference type="InterPro" id="IPR017459">
    <property type="entry name" value="Glycosyl_Trfase_fam3_N_dom"/>
</dbReference>
<accession>A0ABT1W4H2</accession>
<comment type="caution">
    <text evidence="4">Lacks conserved residue(s) required for the propagation of feature annotation.</text>
</comment>
<dbReference type="SUPFAM" id="SSF47648">
    <property type="entry name" value="Nucleoside phosphorylase/phosphoribosyltransferase N-terminal domain"/>
    <property type="match status" value="1"/>
</dbReference>
<feature type="binding site" evidence="4">
    <location>
        <begin position="106"/>
        <end position="109"/>
    </location>
    <ligand>
        <name>5-phospho-alpha-D-ribose 1-diphosphate</name>
        <dbReference type="ChEBI" id="CHEBI:58017"/>
    </ligand>
</feature>
<sequence length="367" mass="37363">MPPDGAVGSSDRPEPISSLKPALARIAAGAILDEAEAEAAFALVMDGAATPAQIAALAMGLRVRGEAVSELVGAARAMRARMRRVDSVPDAIDVCGTGGDGHATLNVSTAVAFVLAALGVPVAKHGNRAVSSRAGASDTLEALGIALESDPALLQARLCDQGLVFLAAPLHHPAMRHAGPVRAELGIRTLFNLVGPLCNPAGVSRQMIGVFDPSWQEKLALALRALGVGTAWVVHGETETGTGLDELGLAGRNRVVTLKDGAIGEFSFVPEDLGLARQPVSAIAGGDAAENARSLELLLAGETGAYRDIVLLNASAALQCSSLQTGAAGCMSGSAPLDALRDGMRAASRVLDDGSALAVLHAQRRGH</sequence>
<keyword evidence="1 4" id="KW-0328">Glycosyltransferase</keyword>
<dbReference type="PANTHER" id="PTHR43285:SF2">
    <property type="entry name" value="ANTHRANILATE PHOSPHORIBOSYLTRANSFERASE"/>
    <property type="match status" value="1"/>
</dbReference>
<evidence type="ECO:0000256" key="1">
    <source>
        <dbReference type="ARBA" id="ARBA00022676"/>
    </source>
</evidence>
<protein>
    <recommendedName>
        <fullName evidence="4">Anthranilate phosphoribosyltransferase</fullName>
        <ecNumber evidence="4">2.4.2.18</ecNumber>
    </recommendedName>
</protein>
<keyword evidence="8" id="KW-1185">Reference proteome</keyword>
<dbReference type="NCBIfam" id="TIGR01245">
    <property type="entry name" value="trpD"/>
    <property type="match status" value="1"/>
</dbReference>
<keyword evidence="2 4" id="KW-0808">Transferase</keyword>
<comment type="subunit">
    <text evidence="4">Homodimer.</text>
</comment>
<dbReference type="InterPro" id="IPR005940">
    <property type="entry name" value="Anthranilate_Pribosyl_Tfrase"/>
</dbReference>
<feature type="binding site" evidence="4">
    <location>
        <position position="136"/>
    </location>
    <ligand>
        <name>5-phospho-alpha-D-ribose 1-diphosphate</name>
        <dbReference type="ChEBI" id="CHEBI:58017"/>
    </ligand>
</feature>
<feature type="binding site" evidence="4">
    <location>
        <position position="245"/>
    </location>
    <ligand>
        <name>Mg(2+)</name>
        <dbReference type="ChEBI" id="CHEBI:18420"/>
        <label>2</label>
    </ligand>
</feature>
<proteinExistence type="inferred from homology"/>
<evidence type="ECO:0000259" key="5">
    <source>
        <dbReference type="Pfam" id="PF00591"/>
    </source>
</evidence>
<feature type="binding site" evidence="4">
    <location>
        <position position="246"/>
    </location>
    <ligand>
        <name>Mg(2+)</name>
        <dbReference type="ChEBI" id="CHEBI:18420"/>
        <label>1</label>
    </ligand>
</feature>
<feature type="domain" description="Glycosyl transferase family 3" evidence="5">
    <location>
        <begin position="90"/>
        <end position="357"/>
    </location>
</feature>
<evidence type="ECO:0000259" key="6">
    <source>
        <dbReference type="Pfam" id="PF02885"/>
    </source>
</evidence>
<comment type="caution">
    <text evidence="7">The sequence shown here is derived from an EMBL/GenBank/DDBJ whole genome shotgun (WGS) entry which is preliminary data.</text>
</comment>
<dbReference type="InterPro" id="IPR035902">
    <property type="entry name" value="Nuc_phospho_transferase"/>
</dbReference>
<dbReference type="GO" id="GO:0004048">
    <property type="term" value="F:anthranilate phosphoribosyltransferase activity"/>
    <property type="evidence" value="ECO:0007669"/>
    <property type="project" value="UniProtKB-EC"/>
</dbReference>
<dbReference type="HAMAP" id="MF_00211">
    <property type="entry name" value="TrpD"/>
    <property type="match status" value="1"/>
</dbReference>
<keyword evidence="4" id="KW-0057">Aromatic amino acid biosynthesis</keyword>
<feature type="binding site" evidence="4">
    <location>
        <begin position="99"/>
        <end position="100"/>
    </location>
    <ligand>
        <name>5-phospho-alpha-D-ribose 1-diphosphate</name>
        <dbReference type="ChEBI" id="CHEBI:58017"/>
    </ligand>
</feature>
<keyword evidence="4" id="KW-0460">Magnesium</keyword>
<feature type="binding site" evidence="4">
    <location>
        <position position="96"/>
    </location>
    <ligand>
        <name>anthranilate</name>
        <dbReference type="ChEBI" id="CHEBI:16567"/>
        <label>1</label>
    </ligand>
</feature>
<evidence type="ECO:0000313" key="8">
    <source>
        <dbReference type="Proteomes" id="UP001524587"/>
    </source>
</evidence>
<feature type="binding site" evidence="4">
    <location>
        <position position="182"/>
    </location>
    <ligand>
        <name>anthranilate</name>
        <dbReference type="ChEBI" id="CHEBI:16567"/>
        <label>2</label>
    </ligand>
</feature>
<dbReference type="PANTHER" id="PTHR43285">
    <property type="entry name" value="ANTHRANILATE PHOSPHORIBOSYLTRANSFERASE"/>
    <property type="match status" value="1"/>
</dbReference>
<evidence type="ECO:0000313" key="7">
    <source>
        <dbReference type="EMBL" id="MCQ8277320.1"/>
    </source>
</evidence>
<organism evidence="7 8">
    <name type="scientific">Endosaccharibacter trunci</name>
    <dbReference type="NCBI Taxonomy" id="2812733"/>
    <lineage>
        <taxon>Bacteria</taxon>
        <taxon>Pseudomonadati</taxon>
        <taxon>Pseudomonadota</taxon>
        <taxon>Alphaproteobacteria</taxon>
        <taxon>Acetobacterales</taxon>
        <taxon>Acetobacteraceae</taxon>
        <taxon>Endosaccharibacter</taxon>
    </lineage>
</organism>
<feature type="binding site" evidence="4">
    <location>
        <position position="108"/>
    </location>
    <ligand>
        <name>Mg(2+)</name>
        <dbReference type="ChEBI" id="CHEBI:18420"/>
        <label>1</label>
    </ligand>
</feature>
<comment type="function">
    <text evidence="4">Catalyzes the transfer of the phosphoribosyl group of 5-phosphorylribose-1-pyrophosphate (PRPP) to anthranilate to yield N-(5'-phosphoribosyl)-anthranilate (PRA).</text>
</comment>
<feature type="binding site" evidence="4">
    <location>
        <position position="246"/>
    </location>
    <ligand>
        <name>Mg(2+)</name>
        <dbReference type="ChEBI" id="CHEBI:18420"/>
        <label>2</label>
    </ligand>
</feature>